<evidence type="ECO:0000259" key="8">
    <source>
        <dbReference type="Pfam" id="PF01656"/>
    </source>
</evidence>
<dbReference type="InterPro" id="IPR029062">
    <property type="entry name" value="Class_I_gatase-like"/>
</dbReference>
<gene>
    <name evidence="7" type="primary">cbiA</name>
    <name evidence="10" type="ORF">AMQ84_10055</name>
</gene>
<dbReference type="Pfam" id="PF07685">
    <property type="entry name" value="GATase_3"/>
    <property type="match status" value="1"/>
</dbReference>
<comment type="cofactor">
    <cofactor evidence="1 7">
        <name>Mg(2+)</name>
        <dbReference type="ChEBI" id="CHEBI:18420"/>
    </cofactor>
</comment>
<dbReference type="PANTHER" id="PTHR43873">
    <property type="entry name" value="COBYRINATE A,C-DIAMIDE SYNTHASE"/>
    <property type="match status" value="1"/>
</dbReference>
<feature type="site" description="Increases nucleophilicity of active site Cys" evidence="7">
    <location>
        <position position="605"/>
    </location>
</feature>
<dbReference type="GO" id="GO:0009236">
    <property type="term" value="P:cobalamin biosynthetic process"/>
    <property type="evidence" value="ECO:0007669"/>
    <property type="project" value="UniProtKB-UniRule"/>
</dbReference>
<evidence type="ECO:0000259" key="9">
    <source>
        <dbReference type="Pfam" id="PF07685"/>
    </source>
</evidence>
<comment type="domain">
    <text evidence="7">Comprises of two domains. The C-terminal domain contains the binding site for glutamine and catalyzes the hydrolysis of this substrate to glutamate and ammonia. The N-terminal domain is anticipated to bind ATP and cobyrinate and catalyzes the ultimate synthesis of the diamide product. The ammonia produced via the glutaminase domain is probably translocated to the adjacent domain via a molecular tunnel, where it reacts with an activated intermediate.</text>
</comment>
<proteinExistence type="inferred from homology"/>
<feature type="active site" description="Nucleophile" evidence="7">
    <location>
        <position position="502"/>
    </location>
</feature>
<dbReference type="SUPFAM" id="SSF52540">
    <property type="entry name" value="P-loop containing nucleoside triphosphate hydrolases"/>
    <property type="match status" value="1"/>
</dbReference>
<organism evidence="10 11">
    <name type="scientific">Paenibacillus riograndensis</name>
    <dbReference type="NCBI Taxonomy" id="483937"/>
    <lineage>
        <taxon>Bacteria</taxon>
        <taxon>Bacillati</taxon>
        <taxon>Bacillota</taxon>
        <taxon>Bacilli</taxon>
        <taxon>Bacillales</taxon>
        <taxon>Paenibacillaceae</taxon>
        <taxon>Paenibacillus</taxon>
        <taxon>Paenibacillus sonchi group</taxon>
    </lineage>
</organism>
<dbReference type="InterPro" id="IPR027417">
    <property type="entry name" value="P-loop_NTPase"/>
</dbReference>
<evidence type="ECO:0000256" key="6">
    <source>
        <dbReference type="ARBA" id="ARBA00022962"/>
    </source>
</evidence>
<feature type="domain" description="CobQ/CobB/MinD/ParA nucleotide binding" evidence="8">
    <location>
        <begin position="18"/>
        <end position="203"/>
    </location>
</feature>
<dbReference type="Proteomes" id="UP000070475">
    <property type="component" value="Unassembled WGS sequence"/>
</dbReference>
<dbReference type="Gene3D" id="3.40.50.300">
    <property type="entry name" value="P-loop containing nucleotide triphosphate hydrolases"/>
    <property type="match status" value="2"/>
</dbReference>
<comment type="similarity">
    <text evidence="7">Belongs to the CobB/CbiA family.</text>
</comment>
<dbReference type="RefSeq" id="WP_060860267.1">
    <property type="nucleotide sequence ID" value="NZ_LIRB01000120.1"/>
</dbReference>
<sequence length="635" mass="66657">MNERSRPEQLPRLRPRFVVAGTGSGSGKTTVTLGLLRAFARRGLTVQAFKCGPDYIDPAYHAAVTGRTARNLDSWMTSGGYMLEYFLRSSEGADLSVIEGVMGLYDGKEATGLTGSTAEIALLTGSPVLLVVDVRSMGRSAAAIVLGFQQLEPDVRIAAVIVNRCGSASHYRTVKAAIEAACGIPVIGWLARDQGLDIPERHLGLLPAVERGELEPLFDRAADLLEAGTDLEVLLQIAAAASVLRYPAAGKILPEEGPAEELPSKAVPAARKILQETGVQDAQEPPGGQSAAALFPPIAAKILQETGVQDAQEPSGGQSAAAALIPSVVPKILQETGVQDAQEHPGGLSAAAALVPSVIPKILQQIGVQDAQEPPGVLSAAAILFPTIAANEAGKLQSYPPLDCSAPQALASVYDPAPVIAVAEDAAFNFYYADNLELLVRAGARLALFSPLSGEGIPPGADGIYLGGGFPEEFAAAIAGNSAFLLGLRAAAAAGMPLYAECGGYMVLARSLTDRAGAVHEMAGIIPAHSVMQDRRTALGYREVTARADCLLLKQGERLRGHEFHYSQMSYSPGEPRLYAYDSSGRSGSQPEGYACGNIMAAYAHIHLASHIPAAIRLVEACRSYHRSNKDMLRT</sequence>
<evidence type="ECO:0000256" key="4">
    <source>
        <dbReference type="ARBA" id="ARBA00022840"/>
    </source>
</evidence>
<evidence type="ECO:0000256" key="3">
    <source>
        <dbReference type="ARBA" id="ARBA00022741"/>
    </source>
</evidence>
<dbReference type="EC" id="6.3.5.11" evidence="7"/>
<keyword evidence="3 7" id="KW-0547">Nucleotide-binding</keyword>
<accession>A0A132U453</accession>
<dbReference type="InterPro" id="IPR011698">
    <property type="entry name" value="GATase_3"/>
</dbReference>
<dbReference type="PANTHER" id="PTHR43873:SF1">
    <property type="entry name" value="COBYRINATE A,C-DIAMIDE SYNTHASE"/>
    <property type="match status" value="1"/>
</dbReference>
<keyword evidence="4 7" id="KW-0067">ATP-binding</keyword>
<dbReference type="HAMAP" id="MF_00027">
    <property type="entry name" value="CobB_CbiA"/>
    <property type="match status" value="1"/>
</dbReference>
<comment type="pathway">
    <text evidence="7">Cofactor biosynthesis; adenosylcobalamin biosynthesis; cob(II)yrinate a,c-diamide from sirohydrochlorin (anaerobic route): step 10/10.</text>
</comment>
<comment type="catalytic activity">
    <reaction evidence="7">
        <text>cob(II)yrinate + 2 L-glutamine + 2 ATP + 2 H2O = cob(II)yrinate a,c diamide + 2 L-glutamate + 2 ADP + 2 phosphate + 2 H(+)</text>
        <dbReference type="Rhea" id="RHEA:26289"/>
        <dbReference type="ChEBI" id="CHEBI:15377"/>
        <dbReference type="ChEBI" id="CHEBI:15378"/>
        <dbReference type="ChEBI" id="CHEBI:29985"/>
        <dbReference type="ChEBI" id="CHEBI:30616"/>
        <dbReference type="ChEBI" id="CHEBI:43474"/>
        <dbReference type="ChEBI" id="CHEBI:58359"/>
        <dbReference type="ChEBI" id="CHEBI:58537"/>
        <dbReference type="ChEBI" id="CHEBI:58894"/>
        <dbReference type="ChEBI" id="CHEBI:456216"/>
        <dbReference type="EC" id="6.3.5.11"/>
    </reaction>
</comment>
<comment type="miscellaneous">
    <text evidence="7">The a and c carboxylates of cobyrinate are activated for nucleophilic attack via formation of a phosphorylated intermediate by ATP. CbiA catalyzes first the amidation of the c-carboxylate, and then that of the a-carboxylate.</text>
</comment>
<dbReference type="CDD" id="cd03130">
    <property type="entry name" value="GATase1_CobB"/>
    <property type="match status" value="1"/>
</dbReference>
<dbReference type="SUPFAM" id="SSF52317">
    <property type="entry name" value="Class I glutamine amidotransferase-like"/>
    <property type="match status" value="1"/>
</dbReference>
<keyword evidence="2 7" id="KW-0436">Ligase</keyword>
<comment type="caution">
    <text evidence="10">The sequence shown here is derived from an EMBL/GenBank/DDBJ whole genome shotgun (WGS) entry which is preliminary data.</text>
</comment>
<dbReference type="PROSITE" id="PS51274">
    <property type="entry name" value="GATASE_COBBQ"/>
    <property type="match status" value="1"/>
</dbReference>
<dbReference type="EMBL" id="LIRB01000120">
    <property type="protein sequence ID" value="KWX78275.1"/>
    <property type="molecule type" value="Genomic_DNA"/>
</dbReference>
<dbReference type="UniPathway" id="UPA00148">
    <property type="reaction ID" value="UER00231"/>
</dbReference>
<dbReference type="Gene3D" id="3.40.50.880">
    <property type="match status" value="1"/>
</dbReference>
<evidence type="ECO:0000256" key="1">
    <source>
        <dbReference type="ARBA" id="ARBA00001946"/>
    </source>
</evidence>
<feature type="domain" description="CobB/CobQ-like glutamine amidotransferase" evidence="9">
    <location>
        <begin position="420"/>
        <end position="610"/>
    </location>
</feature>
<dbReference type="InterPro" id="IPR002586">
    <property type="entry name" value="CobQ/CobB/MinD/ParA_Nub-bd_dom"/>
</dbReference>
<dbReference type="PATRIC" id="fig|483937.3.peg.3407"/>
<keyword evidence="7" id="KW-0169">Cobalamin biosynthesis</keyword>
<dbReference type="GO" id="GO:0005524">
    <property type="term" value="F:ATP binding"/>
    <property type="evidence" value="ECO:0007669"/>
    <property type="project" value="UniProtKB-UniRule"/>
</dbReference>
<keyword evidence="6 7" id="KW-0315">Glutamine amidotransferase</keyword>
<protein>
    <recommendedName>
        <fullName evidence="7">Cobyrinate a,c-diamide synthase</fullName>
        <ecNumber evidence="7">6.3.5.11</ecNumber>
    </recommendedName>
    <alternativeName>
        <fullName evidence="7">Cobyrinic acid a,c-diamide synthetase</fullName>
    </alternativeName>
</protein>
<name>A0A132U453_9BACL</name>
<evidence type="ECO:0000256" key="5">
    <source>
        <dbReference type="ARBA" id="ARBA00022842"/>
    </source>
</evidence>
<evidence type="ECO:0000256" key="2">
    <source>
        <dbReference type="ARBA" id="ARBA00022598"/>
    </source>
</evidence>
<keyword evidence="11" id="KW-1185">Reference proteome</keyword>
<dbReference type="NCBIfam" id="NF002204">
    <property type="entry name" value="PRK01077.1"/>
    <property type="match status" value="1"/>
</dbReference>
<evidence type="ECO:0000313" key="10">
    <source>
        <dbReference type="EMBL" id="KWX78275.1"/>
    </source>
</evidence>
<dbReference type="InterPro" id="IPR004484">
    <property type="entry name" value="CbiA/CobB_synth"/>
</dbReference>
<dbReference type="GO" id="GO:0042242">
    <property type="term" value="F:cobyrinic acid a,c-diamide synthase activity"/>
    <property type="evidence" value="ECO:0007669"/>
    <property type="project" value="UniProtKB-UniRule"/>
</dbReference>
<evidence type="ECO:0000256" key="7">
    <source>
        <dbReference type="HAMAP-Rule" id="MF_00027"/>
    </source>
</evidence>
<keyword evidence="5 7" id="KW-0460">Magnesium</keyword>
<reference evidence="10 11" key="1">
    <citation type="submission" date="2015-08" db="EMBL/GenBank/DDBJ databases">
        <title>Genomes of Paenibacillus riograndensis.</title>
        <authorList>
            <person name="Sant'Anna F.H."/>
            <person name="Souza R."/>
            <person name="Ambrosini A."/>
            <person name="Bach E."/>
            <person name="Fernandes G."/>
            <person name="Balsanelli E."/>
            <person name="Baura V.A."/>
            <person name="Pedrosa F.O."/>
            <person name="Souza E.M."/>
            <person name="Passaglia L."/>
        </authorList>
    </citation>
    <scope>NUCLEOTIDE SEQUENCE [LARGE SCALE GENOMIC DNA]</scope>
    <source>
        <strain evidence="10 11">CAS34</strain>
    </source>
</reference>
<dbReference type="Pfam" id="PF01656">
    <property type="entry name" value="CbiA"/>
    <property type="match status" value="1"/>
</dbReference>
<comment type="function">
    <text evidence="7">Catalyzes the ATP-dependent amidation of the two carboxylate groups at positions a and c of cobyrinate, using either L-glutamine or ammonia as the nitrogen source.</text>
</comment>
<dbReference type="AlphaFoldDB" id="A0A132U453"/>
<dbReference type="CDD" id="cd05388">
    <property type="entry name" value="CobB_N"/>
    <property type="match status" value="1"/>
</dbReference>
<evidence type="ECO:0000313" key="11">
    <source>
        <dbReference type="Proteomes" id="UP000070475"/>
    </source>
</evidence>